<dbReference type="Proteomes" id="UP000178647">
    <property type="component" value="Unassembled WGS sequence"/>
</dbReference>
<feature type="transmembrane region" description="Helical" evidence="1">
    <location>
        <begin position="19"/>
        <end position="38"/>
    </location>
</feature>
<organism evidence="2 3">
    <name type="scientific">Candidatus Nealsonbacteria bacterium RIFCSPLOWO2_01_FULL_43_32</name>
    <dbReference type="NCBI Taxonomy" id="1801672"/>
    <lineage>
        <taxon>Bacteria</taxon>
        <taxon>Candidatus Nealsoniibacteriota</taxon>
    </lineage>
</organism>
<dbReference type="EMBL" id="MHMH01000008">
    <property type="protein sequence ID" value="OGZ24581.1"/>
    <property type="molecule type" value="Genomic_DNA"/>
</dbReference>
<dbReference type="PANTHER" id="PTHR31272:SF9">
    <property type="entry name" value="BLL1027 PROTEIN"/>
    <property type="match status" value="1"/>
</dbReference>
<proteinExistence type="predicted"/>
<keyword evidence="1" id="KW-0472">Membrane</keyword>
<dbReference type="InterPro" id="IPR021315">
    <property type="entry name" value="Gap/Sap"/>
</dbReference>
<protein>
    <recommendedName>
        <fullName evidence="4">Cytochrome C biogenesis protein transmembrane domain-containing protein</fullName>
    </recommendedName>
</protein>
<comment type="caution">
    <text evidence="2">The sequence shown here is derived from an EMBL/GenBank/DDBJ whole genome shotgun (WGS) entry which is preliminary data.</text>
</comment>
<feature type="transmembrane region" description="Helical" evidence="1">
    <location>
        <begin position="127"/>
        <end position="154"/>
    </location>
</feature>
<dbReference type="PANTHER" id="PTHR31272">
    <property type="entry name" value="CYTOCHROME C-TYPE BIOGENESIS PROTEIN HI_1454-RELATED"/>
    <property type="match status" value="1"/>
</dbReference>
<feature type="transmembrane region" description="Helical" evidence="1">
    <location>
        <begin position="45"/>
        <end position="73"/>
    </location>
</feature>
<evidence type="ECO:0000256" key="1">
    <source>
        <dbReference type="SAM" id="Phobius"/>
    </source>
</evidence>
<gene>
    <name evidence="2" type="ORF">A2896_00510</name>
</gene>
<keyword evidence="1" id="KW-1133">Transmembrane helix</keyword>
<dbReference type="STRING" id="1801672.A2896_00510"/>
<feature type="transmembrane region" description="Helical" evidence="1">
    <location>
        <begin position="166"/>
        <end position="188"/>
    </location>
</feature>
<evidence type="ECO:0000313" key="2">
    <source>
        <dbReference type="EMBL" id="OGZ24581.1"/>
    </source>
</evidence>
<dbReference type="Pfam" id="PF11139">
    <property type="entry name" value="SfLAP"/>
    <property type="match status" value="1"/>
</dbReference>
<name>A0A1G2EGU6_9BACT</name>
<dbReference type="AlphaFoldDB" id="A0A1G2EGU6"/>
<accession>A0A1G2EGU6</accession>
<reference evidence="2 3" key="1">
    <citation type="journal article" date="2016" name="Nat. Commun.">
        <title>Thousands of microbial genomes shed light on interconnected biogeochemical processes in an aquifer system.</title>
        <authorList>
            <person name="Anantharaman K."/>
            <person name="Brown C.T."/>
            <person name="Hug L.A."/>
            <person name="Sharon I."/>
            <person name="Castelle C.J."/>
            <person name="Probst A.J."/>
            <person name="Thomas B.C."/>
            <person name="Singh A."/>
            <person name="Wilkins M.J."/>
            <person name="Karaoz U."/>
            <person name="Brodie E.L."/>
            <person name="Williams K.H."/>
            <person name="Hubbard S.S."/>
            <person name="Banfield J.F."/>
        </authorList>
    </citation>
    <scope>NUCLEOTIDE SEQUENCE [LARGE SCALE GENOMIC DNA]</scope>
</reference>
<feature type="transmembrane region" description="Helical" evidence="1">
    <location>
        <begin position="209"/>
        <end position="226"/>
    </location>
</feature>
<evidence type="ECO:0000313" key="3">
    <source>
        <dbReference type="Proteomes" id="UP000178647"/>
    </source>
</evidence>
<evidence type="ECO:0008006" key="4">
    <source>
        <dbReference type="Google" id="ProtNLM"/>
    </source>
</evidence>
<sequence length="227" mass="25052">MLINFSMIPLVAVTGFLDGIHPCAIAILIFFIAFLLTMQKTFKNIFALGLVYIFVIFLTYLAVGVGLLSGIVLFGQHHFFAILGSWLLIVMGVIQLKDYFFPKLPIHLSMPKISSEKIKSKLEKATLPGIIIAAFLVGLCSIPCSGGIYAAITALLASKTTYFTGFLYLLLYNLMFVTPLLILLLFAANPLALAKIAEFRQKHERTEKLLMGLAMFFIGAGILTFFV</sequence>
<feature type="transmembrane region" description="Helical" evidence="1">
    <location>
        <begin position="79"/>
        <end position="100"/>
    </location>
</feature>
<keyword evidence="1" id="KW-0812">Transmembrane</keyword>
<dbReference type="InterPro" id="IPR051790">
    <property type="entry name" value="Cytochrome_c-biogenesis_DsbD"/>
</dbReference>